<comment type="subcellular location">
    <subcellularLocation>
        <location evidence="1 6">Nucleus</location>
    </subcellularLocation>
</comment>
<dbReference type="Pfam" id="PF04042">
    <property type="entry name" value="DNA_pol_E_B"/>
    <property type="match status" value="1"/>
</dbReference>
<dbReference type="Proteomes" id="UP001465755">
    <property type="component" value="Unassembled WGS sequence"/>
</dbReference>
<sequence length="530" mass="57220">MASLRVKQAIQSEFSNQGLALDKDALECLREHVEEVQKQSNGSIDVDASIQQLLDALDGGVNAKVSGAVAAKLVARVAGGNCRTSDQIQVISAFAVPCIKFDPSRRAFYQVSGARTLHGSALDKRAVYLERFLLLQQRISRNPQFNRPVFGGMLSEGRHMVELTDIKAMLGVTGQRRVIMGCITQPQVGQYALMDPSGTLPLNLSQARTTSGFYTENCIVMAEGEVEPDGRFKATALGFPPIESRQDSIAAAKGLDFFGGTPVGMEDVSTTLEWEDAHEQDRIVVLSDLHLDKPETLDRLETVLEGFEGLDDPPGLFILCGNFVSPSSAAIDVLALKAHFTSLAHLLLSFSGLLKTSKFVFVPGPADAGPGCMLPRPALPQCITSELRRLIPSAVFTSNPTRIRWGSQTVVVFRGNLASRMRALSLIAPASETSDPSIQFAHVCATIMQQSHLCPLPLEAQPVYWQYDSALHLYPLPDALILADSAPMASHTNHGCACLNPGSASAGTFAAYMPGAREVELCDIPDRDDE</sequence>
<dbReference type="SUPFAM" id="SSF56300">
    <property type="entry name" value="Metallo-dependent phosphatases"/>
    <property type="match status" value="1"/>
</dbReference>
<keyword evidence="4 6" id="KW-0238">DNA-binding</keyword>
<dbReference type="PANTHER" id="PTHR12708:SF0">
    <property type="entry name" value="DNA POLYMERASE EPSILON SUBUNIT 2"/>
    <property type="match status" value="1"/>
</dbReference>
<dbReference type="AlphaFoldDB" id="A0AAW1PUN2"/>
<evidence type="ECO:0000313" key="8">
    <source>
        <dbReference type="EMBL" id="KAK9812075.1"/>
    </source>
</evidence>
<evidence type="ECO:0000259" key="7">
    <source>
        <dbReference type="Pfam" id="PF04042"/>
    </source>
</evidence>
<dbReference type="Gene3D" id="3.60.21.50">
    <property type="match status" value="1"/>
</dbReference>
<dbReference type="GO" id="GO:0006261">
    <property type="term" value="P:DNA-templated DNA replication"/>
    <property type="evidence" value="ECO:0007669"/>
    <property type="project" value="InterPro"/>
</dbReference>
<dbReference type="GO" id="GO:0003677">
    <property type="term" value="F:DNA binding"/>
    <property type="evidence" value="ECO:0007669"/>
    <property type="project" value="UniProtKB-UniRule"/>
</dbReference>
<dbReference type="InterPro" id="IPR016266">
    <property type="entry name" value="POLE2"/>
</dbReference>
<proteinExistence type="inferred from homology"/>
<keyword evidence="3 6" id="KW-0235">DNA replication</keyword>
<dbReference type="GO" id="GO:0042276">
    <property type="term" value="P:error-prone translesion synthesis"/>
    <property type="evidence" value="ECO:0007669"/>
    <property type="project" value="TreeGrafter"/>
</dbReference>
<evidence type="ECO:0000256" key="1">
    <source>
        <dbReference type="ARBA" id="ARBA00004123"/>
    </source>
</evidence>
<keyword evidence="5 6" id="KW-0539">Nucleus</keyword>
<gene>
    <name evidence="8" type="ORF">WJX73_003331</name>
</gene>
<evidence type="ECO:0000256" key="4">
    <source>
        <dbReference type="ARBA" id="ARBA00023125"/>
    </source>
</evidence>
<dbReference type="EMBL" id="JALJOQ010000009">
    <property type="protein sequence ID" value="KAK9812075.1"/>
    <property type="molecule type" value="Genomic_DNA"/>
</dbReference>
<comment type="function">
    <text evidence="6">Participates in DNA repair and in chromosomal DNA replication.</text>
</comment>
<evidence type="ECO:0000313" key="9">
    <source>
        <dbReference type="Proteomes" id="UP001465755"/>
    </source>
</evidence>
<dbReference type="GO" id="GO:0008622">
    <property type="term" value="C:epsilon DNA polymerase complex"/>
    <property type="evidence" value="ECO:0007669"/>
    <property type="project" value="UniProtKB-UniRule"/>
</dbReference>
<comment type="caution">
    <text evidence="8">The sequence shown here is derived from an EMBL/GenBank/DDBJ whole genome shotgun (WGS) entry which is preliminary data.</text>
</comment>
<dbReference type="InterPro" id="IPR029052">
    <property type="entry name" value="Metallo-depent_PP-like"/>
</dbReference>
<evidence type="ECO:0000256" key="2">
    <source>
        <dbReference type="ARBA" id="ARBA00009560"/>
    </source>
</evidence>
<dbReference type="PANTHER" id="PTHR12708">
    <property type="entry name" value="DNA POLYMERASE EPSILON SUBUNIT B"/>
    <property type="match status" value="1"/>
</dbReference>
<evidence type="ECO:0000256" key="3">
    <source>
        <dbReference type="ARBA" id="ARBA00022705"/>
    </source>
</evidence>
<accession>A0AAW1PUN2</accession>
<dbReference type="PIRSF" id="PIRSF000799">
    <property type="entry name" value="DNA_pol_eps_2"/>
    <property type="match status" value="1"/>
</dbReference>
<reference evidence="8 9" key="1">
    <citation type="journal article" date="2024" name="Nat. Commun.">
        <title>Phylogenomics reveals the evolutionary origins of lichenization in chlorophyte algae.</title>
        <authorList>
            <person name="Puginier C."/>
            <person name="Libourel C."/>
            <person name="Otte J."/>
            <person name="Skaloud P."/>
            <person name="Haon M."/>
            <person name="Grisel S."/>
            <person name="Petersen M."/>
            <person name="Berrin J.G."/>
            <person name="Delaux P.M."/>
            <person name="Dal Grande F."/>
            <person name="Keller J."/>
        </authorList>
    </citation>
    <scope>NUCLEOTIDE SEQUENCE [LARGE SCALE GENOMIC DNA]</scope>
    <source>
        <strain evidence="8 9">SAG 2036</strain>
    </source>
</reference>
<protein>
    <recommendedName>
        <fullName evidence="6">DNA polymerase epsilon subunit</fullName>
    </recommendedName>
    <alternativeName>
        <fullName evidence="6">DNA polymerase II subunit 2</fullName>
    </alternativeName>
</protein>
<keyword evidence="9" id="KW-1185">Reference proteome</keyword>
<evidence type="ECO:0000256" key="5">
    <source>
        <dbReference type="ARBA" id="ARBA00023242"/>
    </source>
</evidence>
<dbReference type="InterPro" id="IPR007185">
    <property type="entry name" value="DNA_pol_a/d/e_bsu"/>
</dbReference>
<feature type="domain" description="DNA polymerase alpha/delta/epsilon subunit B" evidence="7">
    <location>
        <begin position="283"/>
        <end position="486"/>
    </location>
</feature>
<evidence type="ECO:0000256" key="6">
    <source>
        <dbReference type="PIRNR" id="PIRNR000799"/>
    </source>
</evidence>
<comment type="similarity">
    <text evidence="2 6">Belongs to the DNA polymerase epsilon subunit B family.</text>
</comment>
<organism evidence="8 9">
    <name type="scientific">Symbiochloris irregularis</name>
    <dbReference type="NCBI Taxonomy" id="706552"/>
    <lineage>
        <taxon>Eukaryota</taxon>
        <taxon>Viridiplantae</taxon>
        <taxon>Chlorophyta</taxon>
        <taxon>core chlorophytes</taxon>
        <taxon>Trebouxiophyceae</taxon>
        <taxon>Trebouxiales</taxon>
        <taxon>Trebouxiaceae</taxon>
        <taxon>Symbiochloris</taxon>
    </lineage>
</organism>
<name>A0AAW1PUN2_9CHLO</name>